<sequence length="188" mass="22547">MQEEVTRREVVAVDAEQQKQNIQQELLQLRQNSDHQIKSKVKLIEEAEYNRKKVEEEIRLIRLQLESTEKQRAGAETELQELRARAEDAERQKRQAQEEAERLRRQVKEESQKKREAEEELKRKVQAERDAWRTWRSCGCRRRRPSGACGRRRPRRSGRSWWPRRWPSAAPRPSCRASACPSPRRRRS</sequence>
<evidence type="ECO:0000256" key="1">
    <source>
        <dbReference type="SAM" id="MobiDB-lite"/>
    </source>
</evidence>
<evidence type="ECO:0000313" key="3">
    <source>
        <dbReference type="Proteomes" id="UP000660247"/>
    </source>
</evidence>
<feature type="non-terminal residue" evidence="2">
    <location>
        <position position="1"/>
    </location>
</feature>
<name>A0A851D953_TODME</name>
<feature type="compositionally biased region" description="Basic residues" evidence="1">
    <location>
        <begin position="140"/>
        <end position="158"/>
    </location>
</feature>
<feature type="compositionally biased region" description="Low complexity" evidence="1">
    <location>
        <begin position="159"/>
        <end position="182"/>
    </location>
</feature>
<keyword evidence="3" id="KW-1185">Reference proteome</keyword>
<gene>
    <name evidence="2" type="primary">Plec_1</name>
    <name evidence="2" type="ORF">TODMEX_R10795</name>
</gene>
<organism evidence="2 3">
    <name type="scientific">Todus mexicanus</name>
    <name type="common">Puerto Rican tody</name>
    <dbReference type="NCBI Taxonomy" id="135184"/>
    <lineage>
        <taxon>Eukaryota</taxon>
        <taxon>Metazoa</taxon>
        <taxon>Chordata</taxon>
        <taxon>Craniata</taxon>
        <taxon>Vertebrata</taxon>
        <taxon>Euteleostomi</taxon>
        <taxon>Archelosauria</taxon>
        <taxon>Archosauria</taxon>
        <taxon>Dinosauria</taxon>
        <taxon>Saurischia</taxon>
        <taxon>Theropoda</taxon>
        <taxon>Coelurosauria</taxon>
        <taxon>Aves</taxon>
        <taxon>Neognathae</taxon>
        <taxon>Neoaves</taxon>
        <taxon>Telluraves</taxon>
        <taxon>Coraciimorphae</taxon>
        <taxon>Coraciiformes</taxon>
        <taxon>Todidae</taxon>
        <taxon>Todus</taxon>
    </lineage>
</organism>
<comment type="caution">
    <text evidence="2">The sequence shown here is derived from an EMBL/GenBank/DDBJ whole genome shotgun (WGS) entry which is preliminary data.</text>
</comment>
<dbReference type="AlphaFoldDB" id="A0A851D953"/>
<feature type="non-terminal residue" evidence="2">
    <location>
        <position position="188"/>
    </location>
</feature>
<protein>
    <submittedName>
        <fullName evidence="2">PLEC protein</fullName>
    </submittedName>
</protein>
<evidence type="ECO:0000313" key="2">
    <source>
        <dbReference type="EMBL" id="NWI64416.1"/>
    </source>
</evidence>
<proteinExistence type="predicted"/>
<dbReference type="EMBL" id="WEIS01026722">
    <property type="protein sequence ID" value="NWI64416.1"/>
    <property type="molecule type" value="Genomic_DNA"/>
</dbReference>
<accession>A0A851D953</accession>
<dbReference type="Proteomes" id="UP000660247">
    <property type="component" value="Unassembled WGS sequence"/>
</dbReference>
<feature type="region of interest" description="Disordered" evidence="1">
    <location>
        <begin position="140"/>
        <end position="188"/>
    </location>
</feature>
<reference evidence="2" key="1">
    <citation type="submission" date="2019-10" db="EMBL/GenBank/DDBJ databases">
        <title>Bird 10,000 Genomes (B10K) Project - Family phase.</title>
        <authorList>
            <person name="Zhang G."/>
        </authorList>
    </citation>
    <scope>NUCLEOTIDE SEQUENCE</scope>
    <source>
        <strain evidence="2">B10K-DU-002-69</strain>
        <tissue evidence="2">Muscle</tissue>
    </source>
</reference>
<feature type="region of interest" description="Disordered" evidence="1">
    <location>
        <begin position="70"/>
        <end position="127"/>
    </location>
</feature>